<evidence type="ECO:0000259" key="13">
    <source>
        <dbReference type="PROSITE" id="PS51846"/>
    </source>
</evidence>
<evidence type="ECO:0000256" key="8">
    <source>
        <dbReference type="ARBA" id="ARBA00023136"/>
    </source>
</evidence>
<dbReference type="Pfam" id="PF01595">
    <property type="entry name" value="CNNM"/>
    <property type="match status" value="1"/>
</dbReference>
<evidence type="ECO:0000313" key="14">
    <source>
        <dbReference type="EMBL" id="SFF50007.1"/>
    </source>
</evidence>
<gene>
    <name evidence="14" type="ORF">SAMN04487969_1622</name>
</gene>
<dbReference type="InterPro" id="IPR002550">
    <property type="entry name" value="CNNM"/>
</dbReference>
<evidence type="ECO:0000256" key="9">
    <source>
        <dbReference type="PROSITE-ProRule" id="PRU00703"/>
    </source>
</evidence>
<dbReference type="SMART" id="SM01091">
    <property type="entry name" value="CorC_HlyC"/>
    <property type="match status" value="1"/>
</dbReference>
<dbReference type="FunFam" id="3.10.580.10:FF:000002">
    <property type="entry name" value="Magnesium/cobalt efflux protein CorC"/>
    <property type="match status" value="1"/>
</dbReference>
<evidence type="ECO:0000256" key="11">
    <source>
        <dbReference type="SAM" id="Phobius"/>
    </source>
</evidence>
<keyword evidence="8 10" id="KW-0472">Membrane</keyword>
<keyword evidence="7 9" id="KW-0129">CBS domain</keyword>
<dbReference type="GO" id="GO:0005886">
    <property type="term" value="C:plasma membrane"/>
    <property type="evidence" value="ECO:0007669"/>
    <property type="project" value="UniProtKB-SubCell"/>
</dbReference>
<keyword evidence="5" id="KW-0677">Repeat</keyword>
<dbReference type="InterPro" id="IPR036318">
    <property type="entry name" value="FAD-bd_PCMH-like_sf"/>
</dbReference>
<keyword evidence="3" id="KW-1003">Cell membrane</keyword>
<feature type="transmembrane region" description="Helical" evidence="11">
    <location>
        <begin position="140"/>
        <end position="167"/>
    </location>
</feature>
<feature type="domain" description="CNNM transmembrane" evidence="13">
    <location>
        <begin position="38"/>
        <end position="247"/>
    </location>
</feature>
<feature type="transmembrane region" description="Helical" evidence="11">
    <location>
        <begin position="100"/>
        <end position="120"/>
    </location>
</feature>
<dbReference type="PROSITE" id="PS51846">
    <property type="entry name" value="CNNM"/>
    <property type="match status" value="1"/>
</dbReference>
<dbReference type="SUPFAM" id="SSF54631">
    <property type="entry name" value="CBS-domain pair"/>
    <property type="match status" value="1"/>
</dbReference>
<dbReference type="Gene3D" id="3.30.465.10">
    <property type="match status" value="1"/>
</dbReference>
<dbReference type="GO" id="GO:0050660">
    <property type="term" value="F:flavin adenine dinucleotide binding"/>
    <property type="evidence" value="ECO:0007669"/>
    <property type="project" value="InterPro"/>
</dbReference>
<dbReference type="Pfam" id="PF03471">
    <property type="entry name" value="CorC_HlyC"/>
    <property type="match status" value="1"/>
</dbReference>
<dbReference type="InterPro" id="IPR044751">
    <property type="entry name" value="Ion_transp-like_CBS"/>
</dbReference>
<reference evidence="15" key="1">
    <citation type="submission" date="2016-10" db="EMBL/GenBank/DDBJ databases">
        <authorList>
            <person name="Varghese N."/>
            <person name="Submissions S."/>
        </authorList>
    </citation>
    <scope>NUCLEOTIDE SEQUENCE [LARGE SCALE GENOMIC DNA]</scope>
    <source>
        <strain evidence="15">CGMCC 1.10223</strain>
    </source>
</reference>
<keyword evidence="15" id="KW-1185">Reference proteome</keyword>
<evidence type="ECO:0000256" key="10">
    <source>
        <dbReference type="PROSITE-ProRule" id="PRU01193"/>
    </source>
</evidence>
<dbReference type="Gene3D" id="3.10.580.10">
    <property type="entry name" value="CBS-domain"/>
    <property type="match status" value="1"/>
</dbReference>
<organism evidence="14 15">
    <name type="scientific">Paenibacillus algorifonticola</name>
    <dbReference type="NCBI Taxonomy" id="684063"/>
    <lineage>
        <taxon>Bacteria</taxon>
        <taxon>Bacillati</taxon>
        <taxon>Bacillota</taxon>
        <taxon>Bacilli</taxon>
        <taxon>Bacillales</taxon>
        <taxon>Paenibacillaceae</taxon>
        <taxon>Paenibacillus</taxon>
    </lineage>
</organism>
<evidence type="ECO:0000256" key="2">
    <source>
        <dbReference type="ARBA" id="ARBA00006337"/>
    </source>
</evidence>
<dbReference type="InterPro" id="IPR046342">
    <property type="entry name" value="CBS_dom_sf"/>
</dbReference>
<protein>
    <submittedName>
        <fullName evidence="14">Hemolysin, contains CBS domains</fullName>
    </submittedName>
</protein>
<feature type="transmembrane region" description="Helical" evidence="11">
    <location>
        <begin position="179"/>
        <end position="199"/>
    </location>
</feature>
<dbReference type="OrthoDB" id="9798188at2"/>
<feature type="domain" description="CBS" evidence="12">
    <location>
        <begin position="329"/>
        <end position="386"/>
    </location>
</feature>
<dbReference type="InterPro" id="IPR051676">
    <property type="entry name" value="UPF0053_domain"/>
</dbReference>
<dbReference type="InterPro" id="IPR016169">
    <property type="entry name" value="FAD-bd_PCMH_sub2"/>
</dbReference>
<evidence type="ECO:0000256" key="1">
    <source>
        <dbReference type="ARBA" id="ARBA00004651"/>
    </source>
</evidence>
<evidence type="ECO:0000256" key="5">
    <source>
        <dbReference type="ARBA" id="ARBA00022737"/>
    </source>
</evidence>
<comment type="similarity">
    <text evidence="2">Belongs to the UPF0053 family.</text>
</comment>
<dbReference type="Pfam" id="PF00571">
    <property type="entry name" value="CBS"/>
    <property type="match status" value="2"/>
</dbReference>
<evidence type="ECO:0000256" key="6">
    <source>
        <dbReference type="ARBA" id="ARBA00022989"/>
    </source>
</evidence>
<dbReference type="PANTHER" id="PTHR43099:SF2">
    <property type="entry name" value="UPF0053 PROTEIN YRKA"/>
    <property type="match status" value="1"/>
</dbReference>
<dbReference type="PANTHER" id="PTHR43099">
    <property type="entry name" value="UPF0053 PROTEIN YRKA"/>
    <property type="match status" value="1"/>
</dbReference>
<feature type="transmembrane region" description="Helical" evidence="11">
    <location>
        <begin position="46"/>
        <end position="67"/>
    </location>
</feature>
<sequence length="499" mass="55371">MYGLRRIHIITVTENGERWTRGCAYRHRSTFWGRAGEAALGETIQFVLFVGLLLANGFFAAAEAAMLRLRSDQLQKLYGGRRSSKRAVVSAAMLREPRTYLTACQLGITVASLGIGWMGIPAFRLFFGSWLDGMSGRVPIAPVVVEVCAVAAALLLAAVLHSVCGGLVPKAIAGRRAELVVAAAAAPLFYFHKMMYPVARLLDVLSNWMVKDGDVRVGAGSVHAYSSQDIRLLLKESKRCGLIHHTELLLVDNIFKFTETHAREIMIPRREVICLYAQLSLVENKQMALAEMHTRYPVCESDKDDIIGFVHIKDLWKDAQHTLTDIRQILRPILTVPESIFIRELLGQMQESKSQIAILIDEYGGTSGIVTLEDIMEEIVGEIQDEFDEERAMIEQLGEGSHSISGMMLIEEVNSCLGTNISCDNFDTIGGWMYAQLENLPRKGNSVKEAGHFEFVIEETDHYRISRIRVSRLAAYPSHKEKEGLKGDAGDVDGKGTGT</sequence>
<keyword evidence="4 10" id="KW-0812">Transmembrane</keyword>
<evidence type="ECO:0000256" key="7">
    <source>
        <dbReference type="ARBA" id="ARBA00023122"/>
    </source>
</evidence>
<evidence type="ECO:0000313" key="15">
    <source>
        <dbReference type="Proteomes" id="UP000183410"/>
    </source>
</evidence>
<name>A0A1I2J9Y6_9BACL</name>
<comment type="subcellular location">
    <subcellularLocation>
        <location evidence="1">Cell membrane</location>
        <topology evidence="1">Multi-pass membrane protein</topology>
    </subcellularLocation>
</comment>
<proteinExistence type="inferred from homology"/>
<evidence type="ECO:0000259" key="12">
    <source>
        <dbReference type="PROSITE" id="PS51371"/>
    </source>
</evidence>
<accession>A0A1I2J9Y6</accession>
<dbReference type="InterPro" id="IPR000644">
    <property type="entry name" value="CBS_dom"/>
</dbReference>
<dbReference type="AlphaFoldDB" id="A0A1I2J9Y6"/>
<dbReference type="SUPFAM" id="SSF56176">
    <property type="entry name" value="FAD-binding/transporter-associated domain-like"/>
    <property type="match status" value="1"/>
</dbReference>
<dbReference type="EMBL" id="FONN01000062">
    <property type="protein sequence ID" value="SFF50007.1"/>
    <property type="molecule type" value="Genomic_DNA"/>
</dbReference>
<keyword evidence="6 10" id="KW-1133">Transmembrane helix</keyword>
<dbReference type="Proteomes" id="UP000183410">
    <property type="component" value="Unassembled WGS sequence"/>
</dbReference>
<evidence type="ECO:0000256" key="4">
    <source>
        <dbReference type="ARBA" id="ARBA00022692"/>
    </source>
</evidence>
<evidence type="ECO:0000256" key="3">
    <source>
        <dbReference type="ARBA" id="ARBA00022475"/>
    </source>
</evidence>
<dbReference type="CDD" id="cd04590">
    <property type="entry name" value="CBS_pair_CorC_HlyC_assoc"/>
    <property type="match status" value="1"/>
</dbReference>
<dbReference type="PROSITE" id="PS51371">
    <property type="entry name" value="CBS"/>
    <property type="match status" value="1"/>
</dbReference>
<dbReference type="InterPro" id="IPR005170">
    <property type="entry name" value="Transptr-assoc_dom"/>
</dbReference>